<dbReference type="InterPro" id="IPR040570">
    <property type="entry name" value="LAL_C2"/>
</dbReference>
<evidence type="ECO:0000256" key="3">
    <source>
        <dbReference type="ARBA" id="ARBA00022840"/>
    </source>
</evidence>
<dbReference type="InterPro" id="IPR011761">
    <property type="entry name" value="ATP-grasp"/>
</dbReference>
<dbReference type="SUPFAM" id="SSF56059">
    <property type="entry name" value="Glutathione synthetase ATP-binding domain-like"/>
    <property type="match status" value="1"/>
</dbReference>
<dbReference type="InterPro" id="IPR052032">
    <property type="entry name" value="ATP-dep_AA_Ligase"/>
</dbReference>
<feature type="domain" description="ATP-grasp" evidence="5">
    <location>
        <begin position="114"/>
        <end position="309"/>
    </location>
</feature>
<sequence>MKKDLAGKRLLMMSGSRAACEIVNIAHEMGMLVYETDWYETSPVKEVADKAFMISTADTDAVVELCRKEQVDGIFSGYTDSVLPYQQVVCEKLDKPFWGNKDNVAICIDKKLFKQACEDSGVPVVPYYKLNANNYLSIVETIEFPVAIKPVDNSGSRGVFKCYKKEDYEELCEKSLSFSYSKEILVEKLMNVNNEFSVYYIMNEGNVFLSAMGDRYIYEISPDIAPVGQGMSFPSVKLDMWIKKVDSKMKTFFKKNKMDNGFVFVQGFYENDNFYIHEIGYRLNGGFSFRIIEHFSGYNQVEQLLRFAVSGKMEFSEISKSNPHFKGYSFLLTTALTNGEIGSIQGIDEIRSLPGVIRCYPLHDEGDRISAQGTTGQVFSYTICCAPTVEELKDTIDQVKALIKVEDINGNNMLIPMIESNRLKF</sequence>
<dbReference type="Gene3D" id="3.30.470.20">
    <property type="entry name" value="ATP-grasp fold, B domain"/>
    <property type="match status" value="1"/>
</dbReference>
<dbReference type="Gene3D" id="3.30.1490.20">
    <property type="entry name" value="ATP-grasp fold, A domain"/>
    <property type="match status" value="1"/>
</dbReference>
<dbReference type="GO" id="GO:0005524">
    <property type="term" value="F:ATP binding"/>
    <property type="evidence" value="ECO:0007669"/>
    <property type="project" value="UniProtKB-UniRule"/>
</dbReference>
<evidence type="ECO:0000313" key="7">
    <source>
        <dbReference type="Proteomes" id="UP000324383"/>
    </source>
</evidence>
<gene>
    <name evidence="6" type="ORF">FNJ60_13080</name>
</gene>
<reference evidence="6 7" key="1">
    <citation type="submission" date="2019-07" db="EMBL/GenBank/DDBJ databases">
        <title>Draft Genome Sequences of Bacteroides pyogenes Strains Isolated from the Uterus Holstein Dairy Cows with Metritis.</title>
        <authorList>
            <person name="Cunha F."/>
            <person name="Galvao K.N."/>
            <person name="Jeon S.J."/>
            <person name="Jeong K.C."/>
        </authorList>
    </citation>
    <scope>NUCLEOTIDE SEQUENCE [LARGE SCALE GENOMIC DNA]</scope>
    <source>
        <strain evidence="6 7">KG-31</strain>
    </source>
</reference>
<dbReference type="InterPro" id="IPR013815">
    <property type="entry name" value="ATP_grasp_subdomain_1"/>
</dbReference>
<dbReference type="EMBL" id="VKLW01000036">
    <property type="protein sequence ID" value="TYK32207.1"/>
    <property type="molecule type" value="Genomic_DNA"/>
</dbReference>
<evidence type="ECO:0000256" key="2">
    <source>
        <dbReference type="ARBA" id="ARBA00022741"/>
    </source>
</evidence>
<dbReference type="RefSeq" id="WP_148730864.1">
    <property type="nucleotide sequence ID" value="NZ_JALFMC010000018.1"/>
</dbReference>
<dbReference type="PANTHER" id="PTHR43585">
    <property type="entry name" value="FUMIPYRROLE BIOSYNTHESIS PROTEIN C"/>
    <property type="match status" value="1"/>
</dbReference>
<evidence type="ECO:0000259" key="5">
    <source>
        <dbReference type="PROSITE" id="PS50975"/>
    </source>
</evidence>
<organism evidence="6 7">
    <name type="scientific">Bacteroides pyogenes</name>
    <dbReference type="NCBI Taxonomy" id="310300"/>
    <lineage>
        <taxon>Bacteria</taxon>
        <taxon>Pseudomonadati</taxon>
        <taxon>Bacteroidota</taxon>
        <taxon>Bacteroidia</taxon>
        <taxon>Bacteroidales</taxon>
        <taxon>Bacteroidaceae</taxon>
        <taxon>Bacteroides</taxon>
    </lineage>
</organism>
<dbReference type="PROSITE" id="PS50975">
    <property type="entry name" value="ATP_GRASP"/>
    <property type="match status" value="1"/>
</dbReference>
<keyword evidence="7" id="KW-1185">Reference proteome</keyword>
<keyword evidence="3 4" id="KW-0067">ATP-binding</keyword>
<dbReference type="PANTHER" id="PTHR43585:SF2">
    <property type="entry name" value="ATP-GRASP ENZYME FSQD"/>
    <property type="match status" value="1"/>
</dbReference>
<evidence type="ECO:0000313" key="6">
    <source>
        <dbReference type="EMBL" id="TYK32207.1"/>
    </source>
</evidence>
<dbReference type="Proteomes" id="UP000324383">
    <property type="component" value="Unassembled WGS sequence"/>
</dbReference>
<proteinExistence type="predicted"/>
<dbReference type="Gene3D" id="3.40.50.20">
    <property type="match status" value="1"/>
</dbReference>
<name>A0A5D3FP69_9BACE</name>
<evidence type="ECO:0000256" key="4">
    <source>
        <dbReference type="PROSITE-ProRule" id="PRU00409"/>
    </source>
</evidence>
<dbReference type="Pfam" id="PF02786">
    <property type="entry name" value="CPSase_L_D2"/>
    <property type="match status" value="1"/>
</dbReference>
<dbReference type="Pfam" id="PF18603">
    <property type="entry name" value="LAL_C2"/>
    <property type="match status" value="1"/>
</dbReference>
<dbReference type="GO" id="GO:0046872">
    <property type="term" value="F:metal ion binding"/>
    <property type="evidence" value="ECO:0007669"/>
    <property type="project" value="InterPro"/>
</dbReference>
<dbReference type="GO" id="GO:0016874">
    <property type="term" value="F:ligase activity"/>
    <property type="evidence" value="ECO:0007669"/>
    <property type="project" value="UniProtKB-KW"/>
</dbReference>
<comment type="caution">
    <text evidence="6">The sequence shown here is derived from an EMBL/GenBank/DDBJ whole genome shotgun (WGS) entry which is preliminary data.</text>
</comment>
<evidence type="ECO:0000256" key="1">
    <source>
        <dbReference type="ARBA" id="ARBA00022598"/>
    </source>
</evidence>
<protein>
    <recommendedName>
        <fullName evidence="5">ATP-grasp domain-containing protein</fullName>
    </recommendedName>
</protein>
<dbReference type="InterPro" id="IPR005479">
    <property type="entry name" value="CPAse_ATP-bd"/>
</dbReference>
<accession>A0A5D3FP69</accession>
<keyword evidence="1" id="KW-0436">Ligase</keyword>
<dbReference type="AlphaFoldDB" id="A0A5D3FP69"/>
<keyword evidence="2 4" id="KW-0547">Nucleotide-binding</keyword>